<name>R7VIV5_CAPTE</name>
<dbReference type="PANTHER" id="PTHR12994">
    <property type="entry name" value="SECERNIN"/>
    <property type="match status" value="1"/>
</dbReference>
<reference evidence="4" key="1">
    <citation type="submission" date="2012-12" db="EMBL/GenBank/DDBJ databases">
        <authorList>
            <person name="Hellsten U."/>
            <person name="Grimwood J."/>
            <person name="Chapman J.A."/>
            <person name="Shapiro H."/>
            <person name="Aerts A."/>
            <person name="Otillar R.P."/>
            <person name="Terry A.Y."/>
            <person name="Boore J.L."/>
            <person name="Simakov O."/>
            <person name="Marletaz F."/>
            <person name="Cho S.-J."/>
            <person name="Edsinger-Gonzales E."/>
            <person name="Havlak P."/>
            <person name="Kuo D.-H."/>
            <person name="Larsson T."/>
            <person name="Lv J."/>
            <person name="Arendt D."/>
            <person name="Savage R."/>
            <person name="Osoegawa K."/>
            <person name="de Jong P."/>
            <person name="Lindberg D.R."/>
            <person name="Seaver E.C."/>
            <person name="Weisblat D.A."/>
            <person name="Putnam N.H."/>
            <person name="Grigoriev I.V."/>
            <person name="Rokhsar D.S."/>
        </authorList>
    </citation>
    <scope>NUCLEOTIDE SEQUENCE</scope>
    <source>
        <strain evidence="4">I ESC-2004</strain>
    </source>
</reference>
<evidence type="ECO:0000256" key="1">
    <source>
        <dbReference type="ARBA" id="ARBA00005705"/>
    </source>
</evidence>
<organism evidence="2">
    <name type="scientific">Capitella teleta</name>
    <name type="common">Polychaete worm</name>
    <dbReference type="NCBI Taxonomy" id="283909"/>
    <lineage>
        <taxon>Eukaryota</taxon>
        <taxon>Metazoa</taxon>
        <taxon>Spiralia</taxon>
        <taxon>Lophotrochozoa</taxon>
        <taxon>Annelida</taxon>
        <taxon>Polychaeta</taxon>
        <taxon>Sedentaria</taxon>
        <taxon>Scolecida</taxon>
        <taxon>Capitellidae</taxon>
        <taxon>Capitella</taxon>
    </lineage>
</organism>
<dbReference type="GO" id="GO:0016805">
    <property type="term" value="F:dipeptidase activity"/>
    <property type="evidence" value="ECO:0007669"/>
    <property type="project" value="InterPro"/>
</dbReference>
<gene>
    <name evidence="2" type="ORF">CAPTEDRAFT_122835</name>
</gene>
<dbReference type="EMBL" id="AMQN01017556">
    <property type="status" value="NOT_ANNOTATED_CDS"/>
    <property type="molecule type" value="Genomic_DNA"/>
</dbReference>
<dbReference type="EMBL" id="KB293253">
    <property type="protein sequence ID" value="ELU16206.1"/>
    <property type="molecule type" value="Genomic_DNA"/>
</dbReference>
<proteinExistence type="inferred from homology"/>
<dbReference type="STRING" id="283909.R7VIV5"/>
<dbReference type="AlphaFoldDB" id="R7VIV5"/>
<dbReference type="PANTHER" id="PTHR12994:SF17">
    <property type="entry name" value="LD30995P"/>
    <property type="match status" value="1"/>
</dbReference>
<evidence type="ECO:0008006" key="5">
    <source>
        <dbReference type="Google" id="ProtNLM"/>
    </source>
</evidence>
<evidence type="ECO:0000313" key="2">
    <source>
        <dbReference type="EMBL" id="ELU16206.1"/>
    </source>
</evidence>
<dbReference type="Gene3D" id="3.60.60.10">
    <property type="entry name" value="Penicillin V Acylase, Chain A"/>
    <property type="match status" value="1"/>
</dbReference>
<protein>
    <recommendedName>
        <fullName evidence="5">Secernin-2</fullName>
    </recommendedName>
</protein>
<comment type="similarity">
    <text evidence="1">Belongs to the peptidase C69 family. Secernin subfamily.</text>
</comment>
<dbReference type="EnsemblMetazoa" id="CapteT122835">
    <property type="protein sequence ID" value="CapteP122835"/>
    <property type="gene ID" value="CapteG122835"/>
</dbReference>
<dbReference type="OrthoDB" id="5175656at2759"/>
<dbReference type="HOGENOM" id="CLU_122356_0_0_1"/>
<evidence type="ECO:0000313" key="3">
    <source>
        <dbReference type="EnsemblMetazoa" id="CapteP122835"/>
    </source>
</evidence>
<dbReference type="InterPro" id="IPR005322">
    <property type="entry name" value="Peptidase_C69"/>
</dbReference>
<evidence type="ECO:0000313" key="4">
    <source>
        <dbReference type="Proteomes" id="UP000014760"/>
    </source>
</evidence>
<dbReference type="GO" id="GO:0006508">
    <property type="term" value="P:proteolysis"/>
    <property type="evidence" value="ECO:0007669"/>
    <property type="project" value="InterPro"/>
</dbReference>
<keyword evidence="4" id="KW-1185">Reference proteome</keyword>
<reference evidence="3" key="3">
    <citation type="submission" date="2015-06" db="UniProtKB">
        <authorList>
            <consortium name="EnsemblMetazoa"/>
        </authorList>
    </citation>
    <scope>IDENTIFICATION</scope>
</reference>
<accession>R7VIV5</accession>
<dbReference type="OMA" id="ANKKETW"/>
<dbReference type="GO" id="GO:0070004">
    <property type="term" value="F:cysteine-type exopeptidase activity"/>
    <property type="evidence" value="ECO:0007669"/>
    <property type="project" value="InterPro"/>
</dbReference>
<reference evidence="2 4" key="2">
    <citation type="journal article" date="2013" name="Nature">
        <title>Insights into bilaterian evolution from three spiralian genomes.</title>
        <authorList>
            <person name="Simakov O."/>
            <person name="Marletaz F."/>
            <person name="Cho S.J."/>
            <person name="Edsinger-Gonzales E."/>
            <person name="Havlak P."/>
            <person name="Hellsten U."/>
            <person name="Kuo D.H."/>
            <person name="Larsson T."/>
            <person name="Lv J."/>
            <person name="Arendt D."/>
            <person name="Savage R."/>
            <person name="Osoegawa K."/>
            <person name="de Jong P."/>
            <person name="Grimwood J."/>
            <person name="Chapman J.A."/>
            <person name="Shapiro H."/>
            <person name="Aerts A."/>
            <person name="Otillar R.P."/>
            <person name="Terry A.Y."/>
            <person name="Boore J.L."/>
            <person name="Grigoriev I.V."/>
            <person name="Lindberg D.R."/>
            <person name="Seaver E.C."/>
            <person name="Weisblat D.A."/>
            <person name="Putnam N.H."/>
            <person name="Rokhsar D.S."/>
        </authorList>
    </citation>
    <scope>NUCLEOTIDE SEQUENCE</scope>
    <source>
        <strain evidence="2 4">I ESC-2004</strain>
    </source>
</reference>
<sequence length="182" mass="19768">MTSPVSCDTFVALPPATADGCVVFGKNSDRPDDEVQEVVYFPAADHDAGSKVQCTYIEIEQVGHTHAVMLSRPSWLWGAEMGSNEHGVCIGNEAVWTKVTSPREEKLLGMDLVRLGLERGSTAKQALDAVTELLRLHGQGGACAEDGFMTYHNSFLICDGREAWVLETSSEFWAAEKCTSNA</sequence>
<dbReference type="Proteomes" id="UP000014760">
    <property type="component" value="Unassembled WGS sequence"/>
</dbReference>